<sequence>MLGLPDTGAQALLNATFGPGAGPVWLTSLRCWGYESSLINCMAPFSRDSGCTHARDAGVRCVVPSPSPPPPPKPPYPPAPPPRPAVAPTVCRIELIGRRVAPGSLPPPSNATLLSASIDCVSGLGPNTPVPMVVGRYLLPHAATWTGVRARLRIDNVEDLDWGVDIINQTYTIIRDSLFQDLPLSAAPLLTTSDTSIVEYRNVTVRRSYSIGQPQLTSLAGPLLMRNVTSATLRDVTCTGTRGARGWSCMMVMFQTKVPDRSLKLDMVNVSMTDNSVTRMGYYATLGPTRENVGRYVGMGCLVLASGCPGCNWDQADVWGTYDAGGSHVSVSMQDVVFANNTGGMGVGLSNLDLPMASLTLVNTSFLNNTSGGDGGAMWLWAPVGTLSLINSTIRDNTAEHSAGGIMLTYGADAISLVGSSFISNTAVKWQGGAIYANRSIGRLELRSSSFERNAASWGGGAVAVTEAGIGALLLLEASRMVANTALLKGGAVTSSVDIVNVTLDGGSVMEGNWAGQQGGALHAEKGLGRVLLRGGSRIANNSASDGGGCVAVPGGAVASVALEGGSALSACVTQSGDGGALLSATGLRELLLSGGSEMSGNTVRDGNGGAVAVRRGDVGRLVVTSGSLICFNSAPSGSGGALWLGGGSIPTAALSGLGTAVCNNTAGVNGGGIAVSNFGIFGGALSALALTDGAVLCNNSAASGSGGGVWAAGGSVAVVLDGTGSAITDNSASGSGGGLCFGGNVGLLACRNSSRMGSNRAGAGGALYVRGSMGSLVLDSRAALHDNAALTSDGGAIWVGGATNAVDMGGGCHVAGNMAVAGSGGVLYAPEGVKSVRIDGRCRLEGNTAGVNGGLAELRQLPTLLAVEGGAVVANNTARRGDGGAFRIRADGSRPVSNMTLRLTDCALDSNSAGLSGGAIFLAPDDASGGDASGSSGPVASSSTSNMPVAVSAGPANISTAAALWTALVRNASLTRNTAGWAGGAVAASAARRTALAVRLSGSDVAGNRAGDGTSSVESVWRDGGALALTGTTAARGAWLEAGGGGSSGAGGGSGGVSGADVDVEAAWRAATATAAAAPGSCSVVLDGSTFRGSFSGGSGGAVLLSTCQALLWRCSFTSCQALQAGGAVATTGPASLSSALQPPPPPSPSPAPPPPAAEAAVLGTGSGESAVSAAASAQPPPQPQQQQLPPPRPQADTSDIESIGYPVSWRAMLVVGCTFTGNVASQASGGALATSTGGAVRLVDCDMSSNRAAVGGGAVASLPPITTATASGAAADVPLASPPATPTTTTAATANASSGGLLELESCRLRLNAARTGSGGALYMSAAASLRLLRCELAGNRAAGSGGGAAVMPAAADSAYPYGGGGSISGSVYVYGTLVGSNSASVSGGGMFLATPSRVKLVSVRLTNNSARLYGGGLASQPPAAAQLLQGEAESANSSSPCSLLGLLELVACNISANAADASGGGAYVQLLEACTSGVRMREVVYTGNVAGQLGGGAAVVSAATAAATGSSGASVGCAAEKQQQRLEGQPALGADGSDATASSGGLTGAAAAGVLIHGGAFFRNQAPPVRQKVSYRHKPRLLRIRI</sequence>
<feature type="compositionally biased region" description="Pro residues" evidence="9">
    <location>
        <begin position="1143"/>
        <end position="1158"/>
    </location>
</feature>
<dbReference type="OrthoDB" id="548667at2759"/>
<dbReference type="GO" id="GO:0005576">
    <property type="term" value="C:extracellular region"/>
    <property type="evidence" value="ECO:0007669"/>
    <property type="project" value="UniProtKB-SubCell"/>
</dbReference>
<feature type="region of interest" description="Disordered" evidence="9">
    <location>
        <begin position="1133"/>
        <end position="1202"/>
    </location>
</feature>
<dbReference type="InterPro" id="IPR006626">
    <property type="entry name" value="PbH1"/>
</dbReference>
<feature type="compositionally biased region" description="Pro residues" evidence="9">
    <location>
        <begin position="1180"/>
        <end position="1195"/>
    </location>
</feature>
<dbReference type="Proteomes" id="UP000613740">
    <property type="component" value="Unassembled WGS sequence"/>
</dbReference>
<keyword evidence="5" id="KW-0732">Signal</keyword>
<evidence type="ECO:0000256" key="2">
    <source>
        <dbReference type="ARBA" id="ARBA00004442"/>
    </source>
</evidence>
<evidence type="ECO:0000256" key="4">
    <source>
        <dbReference type="ARBA" id="ARBA00022525"/>
    </source>
</evidence>
<reference evidence="11" key="1">
    <citation type="journal article" date="2020" name="bioRxiv">
        <title>Comparative genomics of Chlamydomonas.</title>
        <authorList>
            <person name="Craig R.J."/>
            <person name="Hasan A.R."/>
            <person name="Ness R.W."/>
            <person name="Keightley P.D."/>
        </authorList>
    </citation>
    <scope>NUCLEOTIDE SEQUENCE</scope>
    <source>
        <strain evidence="11">CCAP 11/173</strain>
    </source>
</reference>
<dbReference type="InterPro" id="IPR036772">
    <property type="entry name" value="SRCR-like_dom_sf"/>
</dbReference>
<feature type="region of interest" description="Disordered" evidence="9">
    <location>
        <begin position="64"/>
        <end position="83"/>
    </location>
</feature>
<dbReference type="PROSITE" id="PS50287">
    <property type="entry name" value="SRCR_2"/>
    <property type="match status" value="1"/>
</dbReference>
<accession>A0A835W202</accession>
<comment type="subcellular location">
    <subcellularLocation>
        <location evidence="1">Cell envelope</location>
    </subcellularLocation>
    <subcellularLocation>
        <location evidence="2">Cell outer membrane</location>
    </subcellularLocation>
    <subcellularLocation>
        <location evidence="3">Secreted</location>
    </subcellularLocation>
</comment>
<evidence type="ECO:0000313" key="12">
    <source>
        <dbReference type="Proteomes" id="UP000613740"/>
    </source>
</evidence>
<keyword evidence="6" id="KW-0472">Membrane</keyword>
<dbReference type="NCBIfam" id="TIGR01376">
    <property type="entry name" value="POMP_repeat"/>
    <property type="match status" value="1"/>
</dbReference>
<protein>
    <recommendedName>
        <fullName evidence="10">SRCR domain-containing protein</fullName>
    </recommendedName>
</protein>
<dbReference type="SMART" id="SM00710">
    <property type="entry name" value="PbH1"/>
    <property type="match status" value="13"/>
</dbReference>
<keyword evidence="7" id="KW-1015">Disulfide bond</keyword>
<evidence type="ECO:0000256" key="6">
    <source>
        <dbReference type="ARBA" id="ARBA00023136"/>
    </source>
</evidence>
<evidence type="ECO:0000259" key="10">
    <source>
        <dbReference type="PROSITE" id="PS50287"/>
    </source>
</evidence>
<dbReference type="PANTHER" id="PTHR11319">
    <property type="entry name" value="G PROTEIN-COUPLED RECEPTOR-RELATED"/>
    <property type="match status" value="1"/>
</dbReference>
<feature type="compositionally biased region" description="Pro residues" evidence="9">
    <location>
        <begin position="65"/>
        <end position="83"/>
    </location>
</feature>
<evidence type="ECO:0000256" key="8">
    <source>
        <dbReference type="ARBA" id="ARBA00023237"/>
    </source>
</evidence>
<evidence type="ECO:0000256" key="5">
    <source>
        <dbReference type="ARBA" id="ARBA00022729"/>
    </source>
</evidence>
<evidence type="ECO:0000256" key="1">
    <source>
        <dbReference type="ARBA" id="ARBA00004196"/>
    </source>
</evidence>
<proteinExistence type="predicted"/>
<keyword evidence="8" id="KW-0998">Cell outer membrane</keyword>
<evidence type="ECO:0000313" key="11">
    <source>
        <dbReference type="EMBL" id="KAG2433151.1"/>
    </source>
</evidence>
<dbReference type="EMBL" id="JAEHOD010000063">
    <property type="protein sequence ID" value="KAG2433151.1"/>
    <property type="molecule type" value="Genomic_DNA"/>
</dbReference>
<comment type="caution">
    <text evidence="11">The sequence shown here is derived from an EMBL/GenBank/DDBJ whole genome shotgun (WGS) entry which is preliminary data.</text>
</comment>
<dbReference type="Pfam" id="PF00530">
    <property type="entry name" value="SRCR"/>
    <property type="match status" value="1"/>
</dbReference>
<dbReference type="Gene3D" id="3.10.250.10">
    <property type="entry name" value="SRCR-like domain"/>
    <property type="match status" value="1"/>
</dbReference>
<dbReference type="SUPFAM" id="SSF51126">
    <property type="entry name" value="Pectin lyase-like"/>
    <property type="match status" value="1"/>
</dbReference>
<gene>
    <name evidence="11" type="ORF">HYH02_012695</name>
</gene>
<evidence type="ECO:0000256" key="9">
    <source>
        <dbReference type="SAM" id="MobiDB-lite"/>
    </source>
</evidence>
<dbReference type="GO" id="GO:0016020">
    <property type="term" value="C:membrane"/>
    <property type="evidence" value="ECO:0007669"/>
    <property type="project" value="InterPro"/>
</dbReference>
<dbReference type="InterPro" id="IPR011050">
    <property type="entry name" value="Pectin_lyase_fold/virulence"/>
</dbReference>
<keyword evidence="4" id="KW-0964">Secreted</keyword>
<dbReference type="PANTHER" id="PTHR11319:SF35">
    <property type="entry name" value="OUTER MEMBRANE PROTEIN PMPC-RELATED"/>
    <property type="match status" value="1"/>
</dbReference>
<evidence type="ECO:0000256" key="7">
    <source>
        <dbReference type="ARBA" id="ARBA00023157"/>
    </source>
</evidence>
<dbReference type="InterPro" id="IPR003368">
    <property type="entry name" value="POMP_repeat"/>
</dbReference>
<feature type="domain" description="SRCR" evidence="10">
    <location>
        <begin position="1"/>
        <end position="62"/>
    </location>
</feature>
<name>A0A835W202_9CHLO</name>
<dbReference type="InterPro" id="IPR001190">
    <property type="entry name" value="SRCR"/>
</dbReference>
<evidence type="ECO:0000256" key="3">
    <source>
        <dbReference type="ARBA" id="ARBA00004613"/>
    </source>
</evidence>
<keyword evidence="12" id="KW-1185">Reference proteome</keyword>
<dbReference type="SUPFAM" id="SSF56487">
    <property type="entry name" value="SRCR-like"/>
    <property type="match status" value="1"/>
</dbReference>
<organism evidence="11 12">
    <name type="scientific">Chlamydomonas schloesseri</name>
    <dbReference type="NCBI Taxonomy" id="2026947"/>
    <lineage>
        <taxon>Eukaryota</taxon>
        <taxon>Viridiplantae</taxon>
        <taxon>Chlorophyta</taxon>
        <taxon>core chlorophytes</taxon>
        <taxon>Chlorophyceae</taxon>
        <taxon>CS clade</taxon>
        <taxon>Chlamydomonadales</taxon>
        <taxon>Chlamydomonadaceae</taxon>
        <taxon>Chlamydomonas</taxon>
    </lineage>
</organism>